<accession>A0A2T2N0F8</accession>
<protein>
    <submittedName>
        <fullName evidence="2">Uncharacterized protein</fullName>
    </submittedName>
</protein>
<keyword evidence="3" id="KW-1185">Reference proteome</keyword>
<keyword evidence="1" id="KW-0175">Coiled coil</keyword>
<proteinExistence type="predicted"/>
<evidence type="ECO:0000256" key="1">
    <source>
        <dbReference type="SAM" id="Coils"/>
    </source>
</evidence>
<feature type="coiled-coil region" evidence="1">
    <location>
        <begin position="47"/>
        <end position="91"/>
    </location>
</feature>
<dbReference type="OrthoDB" id="3661685at2759"/>
<dbReference type="AlphaFoldDB" id="A0A2T2N0F8"/>
<evidence type="ECO:0000313" key="3">
    <source>
        <dbReference type="Proteomes" id="UP000240883"/>
    </source>
</evidence>
<dbReference type="Proteomes" id="UP000240883">
    <property type="component" value="Unassembled WGS sequence"/>
</dbReference>
<organism evidence="2 3">
    <name type="scientific">Corynespora cassiicola Philippines</name>
    <dbReference type="NCBI Taxonomy" id="1448308"/>
    <lineage>
        <taxon>Eukaryota</taxon>
        <taxon>Fungi</taxon>
        <taxon>Dikarya</taxon>
        <taxon>Ascomycota</taxon>
        <taxon>Pezizomycotina</taxon>
        <taxon>Dothideomycetes</taxon>
        <taxon>Pleosporomycetidae</taxon>
        <taxon>Pleosporales</taxon>
        <taxon>Corynesporascaceae</taxon>
        <taxon>Corynespora</taxon>
    </lineage>
</organism>
<sequence>MARFKTPPRKRPIETNDIDHIIRCYGGTTVASEMEPIQMQTSKRLSHNTLNERLEALSRRNGSLQLELSYYRKSTENAMQLREEIVRISNELLNHCIIAMLSETDFNDIKKTSYSIVNLIEEFDAKQRKAYEELVAPFQSRQTVPTIIVSEMI</sequence>
<name>A0A2T2N0F8_CORCC</name>
<evidence type="ECO:0000313" key="2">
    <source>
        <dbReference type="EMBL" id="PSN58904.1"/>
    </source>
</evidence>
<dbReference type="EMBL" id="KZ678180">
    <property type="protein sequence ID" value="PSN58904.1"/>
    <property type="molecule type" value="Genomic_DNA"/>
</dbReference>
<reference evidence="2 3" key="1">
    <citation type="journal article" date="2018" name="Front. Microbiol.">
        <title>Genome-Wide Analysis of Corynespora cassiicola Leaf Fall Disease Putative Effectors.</title>
        <authorList>
            <person name="Lopez D."/>
            <person name="Ribeiro S."/>
            <person name="Label P."/>
            <person name="Fumanal B."/>
            <person name="Venisse J.S."/>
            <person name="Kohler A."/>
            <person name="de Oliveira R.R."/>
            <person name="Labutti K."/>
            <person name="Lipzen A."/>
            <person name="Lail K."/>
            <person name="Bauer D."/>
            <person name="Ohm R.A."/>
            <person name="Barry K.W."/>
            <person name="Spatafora J."/>
            <person name="Grigoriev I.V."/>
            <person name="Martin F.M."/>
            <person name="Pujade-Renaud V."/>
        </authorList>
    </citation>
    <scope>NUCLEOTIDE SEQUENCE [LARGE SCALE GENOMIC DNA]</scope>
    <source>
        <strain evidence="2 3">Philippines</strain>
    </source>
</reference>
<gene>
    <name evidence="2" type="ORF">BS50DRAFT_509562</name>
</gene>